<dbReference type="EMBL" id="CP022114">
    <property type="protein sequence ID" value="ASG63790.1"/>
    <property type="molecule type" value="Genomic_DNA"/>
</dbReference>
<evidence type="ECO:0008006" key="3">
    <source>
        <dbReference type="Google" id="ProtNLM"/>
    </source>
</evidence>
<evidence type="ECO:0000313" key="1">
    <source>
        <dbReference type="EMBL" id="ASG63790.1"/>
    </source>
</evidence>
<evidence type="ECO:0000313" key="2">
    <source>
        <dbReference type="Proteomes" id="UP000197098"/>
    </source>
</evidence>
<sequence length="177" mass="17700">MLVGAGSAIKGAGSWVANSAIGRVAAKGAGALGWLGRGAGRMFSRFGGPLLAGAMMVPTLMDENATAEEKGSSVGSTAGAWGGGAIGSLLGPVGTVAGATLGGVLGDYLGGWLGNVYAKFSGSDNNNQPQTPPPEQKVSAQAQLKIQLADGLQITSTNIQEDGMGMNVWTGQNLYPY</sequence>
<dbReference type="AlphaFoldDB" id="A0A248KIY8"/>
<reference evidence="1 2" key="1">
    <citation type="submission" date="2017-06" db="EMBL/GenBank/DDBJ databases">
        <title>Origin of plasmid-mediated fosfomycin resistance gene fosA3.</title>
        <authorList>
            <person name="Ito R."/>
            <person name="Pacey M.P."/>
            <person name="Doi Y."/>
        </authorList>
    </citation>
    <scope>NUCLEOTIDE SEQUENCE [LARGE SCALE GENOMIC DNA]</scope>
    <source>
        <strain evidence="1 2">YDC799</strain>
    </source>
</reference>
<gene>
    <name evidence="1" type="ORF">CEW81_16840</name>
</gene>
<name>A0A248KIY8_9ENTR</name>
<dbReference type="Proteomes" id="UP000197098">
    <property type="component" value="Chromosome"/>
</dbReference>
<protein>
    <recommendedName>
        <fullName evidence="3">Tail tape measure protein</fullName>
    </recommendedName>
</protein>
<proteinExistence type="predicted"/>
<accession>A0A248KIY8</accession>
<organism evidence="1 2">
    <name type="scientific">Kluyvera genomosp. 3</name>
    <dbReference type="NCBI Taxonomy" id="2774055"/>
    <lineage>
        <taxon>Bacteria</taxon>
        <taxon>Pseudomonadati</taxon>
        <taxon>Pseudomonadota</taxon>
        <taxon>Gammaproteobacteria</taxon>
        <taxon>Enterobacterales</taxon>
        <taxon>Enterobacteriaceae</taxon>
        <taxon>Kluyvera</taxon>
    </lineage>
</organism>